<dbReference type="Proteomes" id="UP001272097">
    <property type="component" value="Unassembled WGS sequence"/>
</dbReference>
<accession>A0ABU4X183</accession>
<evidence type="ECO:0000313" key="1">
    <source>
        <dbReference type="EMBL" id="MDX8441471.1"/>
    </source>
</evidence>
<sequence length="65" mass="7420">MAISNIGTLWQFYAATAKTRRQALARRRTAGNRFFATAKDKGKKFYFENEAASTALETALIRRNF</sequence>
<gene>
    <name evidence="1" type="ORF">RFM51_17930</name>
</gene>
<protein>
    <submittedName>
        <fullName evidence="1">Uncharacterized protein</fullName>
    </submittedName>
</protein>
<comment type="caution">
    <text evidence="1">The sequence shown here is derived from an EMBL/GenBank/DDBJ whole genome shotgun (WGS) entry which is preliminary data.</text>
</comment>
<reference evidence="1 2" key="1">
    <citation type="submission" date="2023-08" db="EMBL/GenBank/DDBJ databases">
        <title>Implementing the SeqCode for naming new Mesorhizobium species isolated from Vachellia karroo root nodules.</title>
        <authorList>
            <person name="Van Lill M."/>
        </authorList>
    </citation>
    <scope>NUCLEOTIDE SEQUENCE [LARGE SCALE GENOMIC DNA]</scope>
    <source>
        <strain evidence="1 2">VK3E</strain>
    </source>
</reference>
<evidence type="ECO:0000313" key="2">
    <source>
        <dbReference type="Proteomes" id="UP001272097"/>
    </source>
</evidence>
<proteinExistence type="predicted"/>
<name>A0ABU4X183_9HYPH</name>
<dbReference type="RefSeq" id="WP_320215424.1">
    <property type="nucleotide sequence ID" value="NZ_JAVIIS010000025.1"/>
</dbReference>
<dbReference type="EMBL" id="JAVIIS010000025">
    <property type="protein sequence ID" value="MDX8441471.1"/>
    <property type="molecule type" value="Genomic_DNA"/>
</dbReference>
<keyword evidence="2" id="KW-1185">Reference proteome</keyword>
<organism evidence="1 2">
    <name type="scientific">Mesorhizobium australafricanum</name>
    <dbReference type="NCBI Taxonomy" id="3072311"/>
    <lineage>
        <taxon>Bacteria</taxon>
        <taxon>Pseudomonadati</taxon>
        <taxon>Pseudomonadota</taxon>
        <taxon>Alphaproteobacteria</taxon>
        <taxon>Hyphomicrobiales</taxon>
        <taxon>Phyllobacteriaceae</taxon>
        <taxon>Mesorhizobium</taxon>
    </lineage>
</organism>